<dbReference type="PANTHER" id="PTHR43250">
    <property type="entry name" value="EXODEOXYRIBONUCLEASE III"/>
    <property type="match status" value="1"/>
</dbReference>
<evidence type="ECO:0000256" key="4">
    <source>
        <dbReference type="ARBA" id="ARBA00022842"/>
    </source>
</evidence>
<evidence type="ECO:0000313" key="8">
    <source>
        <dbReference type="EMBL" id="OUS40042.1"/>
    </source>
</evidence>
<dbReference type="NCBIfam" id="TIGR00633">
    <property type="entry name" value="xth"/>
    <property type="match status" value="1"/>
</dbReference>
<keyword evidence="4 5" id="KW-0460">Magnesium</keyword>
<comment type="caution">
    <text evidence="8">The sequence shown here is derived from an EMBL/GenBank/DDBJ whole genome shotgun (WGS) entry which is preliminary data.</text>
</comment>
<evidence type="ECO:0000256" key="2">
    <source>
        <dbReference type="ARBA" id="ARBA00022723"/>
    </source>
</evidence>
<feature type="site" description="Important for catalytic activity" evidence="6">
    <location>
        <position position="219"/>
    </location>
</feature>
<dbReference type="PROSITE" id="PS51435">
    <property type="entry name" value="AP_NUCLEASE_F1_4"/>
    <property type="match status" value="1"/>
</dbReference>
<evidence type="ECO:0000313" key="9">
    <source>
        <dbReference type="Proteomes" id="UP000227088"/>
    </source>
</evidence>
<dbReference type="PANTHER" id="PTHR43250:SF2">
    <property type="entry name" value="EXODEOXYRIBONUCLEASE III"/>
    <property type="match status" value="1"/>
</dbReference>
<dbReference type="SUPFAM" id="SSF56219">
    <property type="entry name" value="DNase I-like"/>
    <property type="match status" value="1"/>
</dbReference>
<dbReference type="Pfam" id="PF03372">
    <property type="entry name" value="Exo_endo_phos"/>
    <property type="match status" value="1"/>
</dbReference>
<evidence type="ECO:0000256" key="6">
    <source>
        <dbReference type="PIRSR" id="PIRSR604808-3"/>
    </source>
</evidence>
<keyword evidence="2 5" id="KW-0479">Metal-binding</keyword>
<comment type="similarity">
    <text evidence="1">Belongs to the DNA repair enzymes AP/ExoA family.</text>
</comment>
<feature type="site" description="Interaction with DNA substrate" evidence="6">
    <location>
        <position position="245"/>
    </location>
</feature>
<dbReference type="Proteomes" id="UP000227088">
    <property type="component" value="Unassembled WGS sequence"/>
</dbReference>
<dbReference type="CDD" id="cd10281">
    <property type="entry name" value="Nape_like_AP-endo"/>
    <property type="match status" value="1"/>
</dbReference>
<evidence type="ECO:0000256" key="1">
    <source>
        <dbReference type="ARBA" id="ARBA00007092"/>
    </source>
</evidence>
<accession>A0A1Y5HY79</accession>
<evidence type="ECO:0000259" key="7">
    <source>
        <dbReference type="Pfam" id="PF03372"/>
    </source>
</evidence>
<name>A0A1Y5HY79_OLEAN</name>
<sequence length="258" mass="30153">MRIISLHVDGLKKAAEQGLFEWLNEEQADVVCIQNTQDREYKLPDSVLYPDGYNGYFFEGETDDYSGVAIYTRELPKAIMTGLGFPACDFQGRYIQADFENVSIGSILFPKEDAFHSLEDKLAFQQEFLSHLKKTRRKRRDFIFCGNFEVAHKTIDVADWRQQQDQAGFLLEERAFLDQVFGPVGFVDAFREANFGENQFSYWPNEEARRRNTEGFRFDYQICTPDIRQYVVESKIMKNQVFSNHAPVLVEYEFDDED</sequence>
<dbReference type="Gene3D" id="3.60.10.10">
    <property type="entry name" value="Endonuclease/exonuclease/phosphatase"/>
    <property type="match status" value="1"/>
</dbReference>
<keyword evidence="8" id="KW-0269">Exonuclease</keyword>
<dbReference type="GO" id="GO:0008311">
    <property type="term" value="F:double-stranded DNA 3'-5' DNA exonuclease activity"/>
    <property type="evidence" value="ECO:0007669"/>
    <property type="project" value="InterPro"/>
</dbReference>
<keyword evidence="3" id="KW-0378">Hydrolase</keyword>
<comment type="cofactor">
    <cofactor evidence="5">
        <name>Mg(2+)</name>
        <dbReference type="ChEBI" id="CHEBI:18420"/>
    </cofactor>
    <cofactor evidence="5">
        <name>Mn(2+)</name>
        <dbReference type="ChEBI" id="CHEBI:29035"/>
    </cofactor>
    <text evidence="5">Probably binds two magnesium or manganese ions per subunit.</text>
</comment>
<evidence type="ECO:0000256" key="5">
    <source>
        <dbReference type="PIRSR" id="PIRSR604808-2"/>
    </source>
</evidence>
<dbReference type="GO" id="GO:0006281">
    <property type="term" value="P:DNA repair"/>
    <property type="evidence" value="ECO:0007669"/>
    <property type="project" value="InterPro"/>
</dbReference>
<keyword evidence="8" id="KW-0540">Nuclease</keyword>
<dbReference type="AlphaFoldDB" id="A0A1Y5HY79"/>
<dbReference type="InterPro" id="IPR037493">
    <property type="entry name" value="ExoIII-like"/>
</dbReference>
<proteinExistence type="inferred from homology"/>
<dbReference type="InterPro" id="IPR036691">
    <property type="entry name" value="Endo/exonu/phosph_ase_sf"/>
</dbReference>
<feature type="binding site" evidence="5">
    <location>
        <position position="245"/>
    </location>
    <ligand>
        <name>Mg(2+)</name>
        <dbReference type="ChEBI" id="CHEBI:18420"/>
        <label>1</label>
    </ligand>
</feature>
<keyword evidence="5" id="KW-0464">Manganese</keyword>
<reference evidence="9" key="1">
    <citation type="journal article" date="2017" name="Proc. Natl. Acad. Sci. U.S.A.">
        <title>Simulation of Deepwater Horizon oil plume reveals substrate specialization within a complex community of hydrocarbon degraders.</title>
        <authorList>
            <person name="Hu P."/>
            <person name="Dubinsky E.A."/>
            <person name="Probst A.J."/>
            <person name="Wang J."/>
            <person name="Sieber C.M.K."/>
            <person name="Tom L.M."/>
            <person name="Gardinali P."/>
            <person name="Banfield J.F."/>
            <person name="Atlas R.M."/>
            <person name="Andersen G.L."/>
        </authorList>
    </citation>
    <scope>NUCLEOTIDE SEQUENCE [LARGE SCALE GENOMIC DNA]</scope>
</reference>
<feature type="domain" description="Endonuclease/exonuclease/phosphatase" evidence="7">
    <location>
        <begin position="17"/>
        <end position="234"/>
    </location>
</feature>
<gene>
    <name evidence="8" type="ORF">A9R00_08030</name>
</gene>
<protein>
    <submittedName>
        <fullName evidence="8">Exonuclease III</fullName>
    </submittedName>
</protein>
<dbReference type="InterPro" id="IPR004808">
    <property type="entry name" value="AP_endonuc_1"/>
</dbReference>
<evidence type="ECO:0000256" key="3">
    <source>
        <dbReference type="ARBA" id="ARBA00022801"/>
    </source>
</evidence>
<dbReference type="GO" id="GO:0046872">
    <property type="term" value="F:metal ion binding"/>
    <property type="evidence" value="ECO:0007669"/>
    <property type="project" value="UniProtKB-KW"/>
</dbReference>
<dbReference type="EMBL" id="MABE01000454">
    <property type="protein sequence ID" value="OUS40042.1"/>
    <property type="molecule type" value="Genomic_DNA"/>
</dbReference>
<dbReference type="InterPro" id="IPR005135">
    <property type="entry name" value="Endo/exonuclease/phosphatase"/>
</dbReference>
<organism evidence="8 9">
    <name type="scientific">Oleispira antarctica</name>
    <dbReference type="NCBI Taxonomy" id="188908"/>
    <lineage>
        <taxon>Bacteria</taxon>
        <taxon>Pseudomonadati</taxon>
        <taxon>Pseudomonadota</taxon>
        <taxon>Gammaproteobacteria</taxon>
        <taxon>Oceanospirillales</taxon>
        <taxon>Oceanospirillaceae</taxon>
        <taxon>Oleispira</taxon>
    </lineage>
</organism>